<sequence length="228" mass="24796">MGEGLLSAEGLGRVCLRGRTPASHGTHRRERGRIRDMDVLDLLKSASLLVPEESATGNDVTVDDVWEYLAHDEWEVALGLLEELGDVRPLPAVFWASMAAAAEELRLDRSAAWCHWREGEVRNGVIHADLTLRAPSDGGRRSPVPGAGVLRPMWDIGHRTPTGEPAYAVAHLWVEGVPALEPGGRAPVRLAPLTPELWGHLRPGQVITLHETRPVGGTAVLLEVMLPE</sequence>
<reference evidence="2" key="1">
    <citation type="journal article" date="2019" name="Int. J. Syst. Evol. Microbiol.">
        <title>The Global Catalogue of Microorganisms (GCM) 10K type strain sequencing project: providing services to taxonomists for standard genome sequencing and annotation.</title>
        <authorList>
            <consortium name="The Broad Institute Genomics Platform"/>
            <consortium name="The Broad Institute Genome Sequencing Center for Infectious Disease"/>
            <person name="Wu L."/>
            <person name="Ma J."/>
        </authorList>
    </citation>
    <scope>NUCLEOTIDE SEQUENCE [LARGE SCALE GENOMIC DNA]</scope>
    <source>
        <strain evidence="2">JCM 9650</strain>
    </source>
</reference>
<protein>
    <submittedName>
        <fullName evidence="1">Uncharacterized protein</fullName>
    </submittedName>
</protein>
<dbReference type="EMBL" id="BAAAVA010000006">
    <property type="protein sequence ID" value="GAA2912374.1"/>
    <property type="molecule type" value="Genomic_DNA"/>
</dbReference>
<organism evidence="1 2">
    <name type="scientific">Streptomyces erythrogriseus</name>
    <dbReference type="NCBI Taxonomy" id="284027"/>
    <lineage>
        <taxon>Bacteria</taxon>
        <taxon>Bacillati</taxon>
        <taxon>Actinomycetota</taxon>
        <taxon>Actinomycetes</taxon>
        <taxon>Kitasatosporales</taxon>
        <taxon>Streptomycetaceae</taxon>
        <taxon>Streptomyces</taxon>
        <taxon>Streptomyces griseoincarnatus group</taxon>
    </lineage>
</organism>
<keyword evidence="2" id="KW-1185">Reference proteome</keyword>
<comment type="caution">
    <text evidence="1">The sequence shown here is derived from an EMBL/GenBank/DDBJ whole genome shotgun (WGS) entry which is preliminary data.</text>
</comment>
<proteinExistence type="predicted"/>
<gene>
    <name evidence="1" type="ORF">GCM10010478_08890</name>
</gene>
<name>A0ABP6IX70_9ACTN</name>
<dbReference type="Proteomes" id="UP001501423">
    <property type="component" value="Unassembled WGS sequence"/>
</dbReference>
<evidence type="ECO:0000313" key="1">
    <source>
        <dbReference type="EMBL" id="GAA2912374.1"/>
    </source>
</evidence>
<evidence type="ECO:0000313" key="2">
    <source>
        <dbReference type="Proteomes" id="UP001501423"/>
    </source>
</evidence>
<accession>A0ABP6IX70</accession>